<keyword evidence="1" id="KW-0732">Signal</keyword>
<sequence>MPRAPWTGLAAAFAAVLLSAPALALAGQDIGIEAYPIPLAPENPEQRQLGELAFAGGLQLSSPDRRFGGWSGMVVTADGTGLTAVSDNGWYLTARLGRRDGRLATVDGAEIGPLAGENGQPLAGDKVLADAESLALLADGTLAVGFERAHRILLYPPRPGGSPLAGTPRPLPTPPALQRAPANGGLEALLALPDGRLLGFAEDLYDDAGALTGWLFPGPGGGGPVQALALVATEDYQPTDIAALPGGDILLLQRRFTVATGPGARLSVIPAAALGAGRPIRDRELARITPPLNVDNFECLGLWIDGAGRTRALILSDDNNDVLQRTLLLEFLLP</sequence>
<evidence type="ECO:0000313" key="4">
    <source>
        <dbReference type="Proteomes" id="UP000246077"/>
    </source>
</evidence>
<proteinExistence type="predicted"/>
<dbReference type="PIRSF" id="PIRSF031900">
    <property type="entry name" value="UCP031900"/>
    <property type="match status" value="1"/>
</dbReference>
<comment type="caution">
    <text evidence="3">The sequence shown here is derived from an EMBL/GenBank/DDBJ whole genome shotgun (WGS) entry which is preliminary data.</text>
</comment>
<keyword evidence="4" id="KW-1185">Reference proteome</keyword>
<organism evidence="3 4">
    <name type="scientific">Zavarzinia compransoris</name>
    <dbReference type="NCBI Taxonomy" id="1264899"/>
    <lineage>
        <taxon>Bacteria</taxon>
        <taxon>Pseudomonadati</taxon>
        <taxon>Pseudomonadota</taxon>
        <taxon>Alphaproteobacteria</taxon>
        <taxon>Rhodospirillales</taxon>
        <taxon>Zavarziniaceae</taxon>
        <taxon>Zavarzinia</taxon>
    </lineage>
</organism>
<dbReference type="Proteomes" id="UP000246077">
    <property type="component" value="Unassembled WGS sequence"/>
</dbReference>
<name>A0A317DZA1_9PROT</name>
<reference evidence="4" key="1">
    <citation type="submission" date="2018-05" db="EMBL/GenBank/DDBJ databases">
        <title>Zavarzinia sp. HR-AS.</title>
        <authorList>
            <person name="Lee Y."/>
            <person name="Jeon C.O."/>
        </authorList>
    </citation>
    <scope>NUCLEOTIDE SEQUENCE [LARGE SCALE GENOMIC DNA]</scope>
    <source>
        <strain evidence="4">DSM 1231</strain>
    </source>
</reference>
<evidence type="ECO:0000256" key="1">
    <source>
        <dbReference type="SAM" id="SignalP"/>
    </source>
</evidence>
<gene>
    <name evidence="3" type="ORF">DKG75_14915</name>
</gene>
<dbReference type="InterPro" id="IPR014567">
    <property type="entry name" value="UCP031900"/>
</dbReference>
<dbReference type="OrthoDB" id="9798693at2"/>
<dbReference type="Pfam" id="PF13449">
    <property type="entry name" value="Phytase-like"/>
    <property type="match status" value="1"/>
</dbReference>
<feature type="domain" description="Phytase-like" evidence="2">
    <location>
        <begin position="66"/>
        <end position="319"/>
    </location>
</feature>
<evidence type="ECO:0000259" key="2">
    <source>
        <dbReference type="Pfam" id="PF13449"/>
    </source>
</evidence>
<feature type="chain" id="PRO_5016356710" description="Phytase-like domain-containing protein" evidence="1">
    <location>
        <begin position="25"/>
        <end position="334"/>
    </location>
</feature>
<dbReference type="AlphaFoldDB" id="A0A317DZA1"/>
<protein>
    <recommendedName>
        <fullName evidence="2">Phytase-like domain-containing protein</fullName>
    </recommendedName>
</protein>
<accession>A0A317DZA1</accession>
<feature type="signal peptide" evidence="1">
    <location>
        <begin position="1"/>
        <end position="24"/>
    </location>
</feature>
<dbReference type="RefSeq" id="WP_109921927.1">
    <property type="nucleotide sequence ID" value="NZ_QGLF01000004.1"/>
</dbReference>
<dbReference type="EMBL" id="QGLF01000004">
    <property type="protein sequence ID" value="PWR19752.1"/>
    <property type="molecule type" value="Genomic_DNA"/>
</dbReference>
<dbReference type="InterPro" id="IPR027372">
    <property type="entry name" value="Phytase-like_dom"/>
</dbReference>
<evidence type="ECO:0000313" key="3">
    <source>
        <dbReference type="EMBL" id="PWR19752.1"/>
    </source>
</evidence>